<dbReference type="SUPFAM" id="SSF55874">
    <property type="entry name" value="ATPase domain of HSP90 chaperone/DNA topoisomerase II/histidine kinase"/>
    <property type="match status" value="1"/>
</dbReference>
<dbReference type="EMBL" id="JAMGZK010000036">
    <property type="protein sequence ID" value="MCU6663288.1"/>
    <property type="molecule type" value="Genomic_DNA"/>
</dbReference>
<dbReference type="NCBIfam" id="NF008184">
    <property type="entry name" value="PRK10935.1"/>
    <property type="match status" value="1"/>
</dbReference>
<gene>
    <name evidence="19" type="primary">narQ</name>
    <name evidence="19" type="ORF">M8014_02875</name>
</gene>
<keyword evidence="20" id="KW-1185">Reference proteome</keyword>
<dbReference type="InterPro" id="IPR005467">
    <property type="entry name" value="His_kinase_dom"/>
</dbReference>
<feature type="domain" description="HAMP" evidence="18">
    <location>
        <begin position="174"/>
        <end position="227"/>
    </location>
</feature>
<keyword evidence="7 16" id="KW-0812">Transmembrane</keyword>
<keyword evidence="6 14" id="KW-0808">Transferase</keyword>
<feature type="compositionally biased region" description="Polar residues" evidence="15">
    <location>
        <begin position="549"/>
        <end position="565"/>
    </location>
</feature>
<feature type="transmembrane region" description="Helical" evidence="16">
    <location>
        <begin position="12"/>
        <end position="34"/>
    </location>
</feature>
<evidence type="ECO:0000256" key="16">
    <source>
        <dbReference type="SAM" id="Phobius"/>
    </source>
</evidence>
<keyword evidence="10 14" id="KW-0067">ATP-binding</keyword>
<protein>
    <recommendedName>
        <fullName evidence="14">Sensor protein</fullName>
        <ecNumber evidence="14">2.7.13.3</ecNumber>
    </recommendedName>
</protein>
<evidence type="ECO:0000313" key="20">
    <source>
        <dbReference type="Proteomes" id="UP001063816"/>
    </source>
</evidence>
<feature type="transmembrane region" description="Helical" evidence="16">
    <location>
        <begin position="147"/>
        <end position="169"/>
    </location>
</feature>
<dbReference type="EC" id="2.7.13.3" evidence="14"/>
<proteinExistence type="predicted"/>
<dbReference type="Proteomes" id="UP001063816">
    <property type="component" value="Unassembled WGS sequence"/>
</dbReference>
<comment type="subcellular location">
    <subcellularLocation>
        <location evidence="2">Cell inner membrane</location>
        <topology evidence="2">Multi-pass membrane protein</topology>
    </subcellularLocation>
</comment>
<dbReference type="Pfam" id="PF00672">
    <property type="entry name" value="HAMP"/>
    <property type="match status" value="1"/>
</dbReference>
<dbReference type="InterPro" id="IPR042295">
    <property type="entry name" value="NarX-like_N_sf"/>
</dbReference>
<keyword evidence="12 14" id="KW-0902">Two-component regulatory system</keyword>
<dbReference type="Gene3D" id="3.30.565.10">
    <property type="entry name" value="Histidine kinase-like ATPase, C-terminal domain"/>
    <property type="match status" value="1"/>
</dbReference>
<keyword evidence="3 14" id="KW-1003">Cell membrane</keyword>
<dbReference type="PROSITE" id="PS50885">
    <property type="entry name" value="HAMP"/>
    <property type="match status" value="1"/>
</dbReference>
<dbReference type="InterPro" id="IPR036890">
    <property type="entry name" value="HATPase_C_sf"/>
</dbReference>
<evidence type="ECO:0000313" key="19">
    <source>
        <dbReference type="EMBL" id="MCU6663288.1"/>
    </source>
</evidence>
<dbReference type="SMART" id="SM00304">
    <property type="entry name" value="HAMP"/>
    <property type="match status" value="1"/>
</dbReference>
<organism evidence="19 20">
    <name type="scientific">Silvania hatchlandensis</name>
    <dbReference type="NCBI Taxonomy" id="2926469"/>
    <lineage>
        <taxon>Bacteria</taxon>
        <taxon>Pseudomonadati</taxon>
        <taxon>Pseudomonadota</taxon>
        <taxon>Gammaproteobacteria</taxon>
        <taxon>Enterobacterales</taxon>
        <taxon>Enterobacteriaceae</taxon>
        <taxon>Silvania</taxon>
    </lineage>
</organism>
<keyword evidence="9 14" id="KW-0418">Kinase</keyword>
<dbReference type="Pfam" id="PF02518">
    <property type="entry name" value="HATPase_c"/>
    <property type="match status" value="1"/>
</dbReference>
<comment type="catalytic activity">
    <reaction evidence="1 14">
        <text>ATP + protein L-histidine = ADP + protein N-phospho-L-histidine.</text>
        <dbReference type="EC" id="2.7.13.3"/>
    </reaction>
</comment>
<evidence type="ECO:0000256" key="2">
    <source>
        <dbReference type="ARBA" id="ARBA00004429"/>
    </source>
</evidence>
<dbReference type="GO" id="GO:0000155">
    <property type="term" value="F:phosphorelay sensor kinase activity"/>
    <property type="evidence" value="ECO:0007669"/>
    <property type="project" value="UniProtKB-UniRule"/>
</dbReference>
<dbReference type="Gene3D" id="1.20.5.1930">
    <property type="match status" value="1"/>
</dbReference>
<evidence type="ECO:0000259" key="17">
    <source>
        <dbReference type="PROSITE" id="PS50109"/>
    </source>
</evidence>
<evidence type="ECO:0000256" key="11">
    <source>
        <dbReference type="ARBA" id="ARBA00022989"/>
    </source>
</evidence>
<dbReference type="Gene3D" id="1.20.120.960">
    <property type="entry name" value="Histidine kinase NarX, sensor domain"/>
    <property type="match status" value="1"/>
</dbReference>
<feature type="domain" description="Histidine kinase" evidence="17">
    <location>
        <begin position="364"/>
        <end position="559"/>
    </location>
</feature>
<dbReference type="PIRSF" id="PIRSF003167">
    <property type="entry name" value="STHK_NarX/NarQ"/>
    <property type="match status" value="1"/>
</dbReference>
<dbReference type="SMART" id="SM00387">
    <property type="entry name" value="HATPase_c"/>
    <property type="match status" value="1"/>
</dbReference>
<dbReference type="CDD" id="cd16917">
    <property type="entry name" value="HATPase_UhpB-NarQ-NarX-like"/>
    <property type="match status" value="1"/>
</dbReference>
<dbReference type="GO" id="GO:0005524">
    <property type="term" value="F:ATP binding"/>
    <property type="evidence" value="ECO:0007669"/>
    <property type="project" value="UniProtKB-UniRule"/>
</dbReference>
<keyword evidence="4 14" id="KW-0997">Cell inner membrane</keyword>
<evidence type="ECO:0000256" key="5">
    <source>
        <dbReference type="ARBA" id="ARBA00022553"/>
    </source>
</evidence>
<reference evidence="19" key="1">
    <citation type="submission" date="2022-05" db="EMBL/GenBank/DDBJ databases">
        <title>Description of a novel species of Leclercia; Leclercia tamurae and the Proposal for a Novel Genus Silvania gen. nov. Containing Two Novel Species Silvania hatchlandensis sp. nov. and Silvania confinis sp. nov. Isolated from the Rhizosphere of Oak.</title>
        <authorList>
            <person name="Maddock D.W."/>
            <person name="Brady C.L."/>
            <person name="Denman S."/>
            <person name="Arnold D."/>
        </authorList>
    </citation>
    <scope>NUCLEOTIDE SEQUENCE</scope>
    <source>
        <strain evidence="19">H19S6</strain>
    </source>
</reference>
<dbReference type="Gene3D" id="6.10.340.10">
    <property type="match status" value="1"/>
</dbReference>
<dbReference type="CDD" id="cd06225">
    <property type="entry name" value="HAMP"/>
    <property type="match status" value="1"/>
</dbReference>
<dbReference type="PANTHER" id="PTHR24421:SF10">
    <property type="entry name" value="NITRATE_NITRITE SENSOR PROTEIN NARQ"/>
    <property type="match status" value="1"/>
</dbReference>
<evidence type="ECO:0000256" key="6">
    <source>
        <dbReference type="ARBA" id="ARBA00022679"/>
    </source>
</evidence>
<dbReference type="PROSITE" id="PS50109">
    <property type="entry name" value="HIS_KIN"/>
    <property type="match status" value="1"/>
</dbReference>
<dbReference type="Pfam" id="PF07730">
    <property type="entry name" value="HisKA_3"/>
    <property type="match status" value="1"/>
</dbReference>
<dbReference type="CDD" id="cd22899">
    <property type="entry name" value="NarQ_sensor"/>
    <property type="match status" value="1"/>
</dbReference>
<evidence type="ECO:0000256" key="13">
    <source>
        <dbReference type="ARBA" id="ARBA00023136"/>
    </source>
</evidence>
<dbReference type="SUPFAM" id="SSF158472">
    <property type="entry name" value="HAMP domain-like"/>
    <property type="match status" value="1"/>
</dbReference>
<dbReference type="InterPro" id="IPR003660">
    <property type="entry name" value="HAMP_dom"/>
</dbReference>
<evidence type="ECO:0000259" key="18">
    <source>
        <dbReference type="PROSITE" id="PS50885"/>
    </source>
</evidence>
<dbReference type="PANTHER" id="PTHR24421">
    <property type="entry name" value="NITRATE/NITRITE SENSOR PROTEIN NARX-RELATED"/>
    <property type="match status" value="1"/>
</dbReference>
<evidence type="ECO:0000256" key="9">
    <source>
        <dbReference type="ARBA" id="ARBA00022777"/>
    </source>
</evidence>
<evidence type="ECO:0000256" key="1">
    <source>
        <dbReference type="ARBA" id="ARBA00000085"/>
    </source>
</evidence>
<evidence type="ECO:0000256" key="7">
    <source>
        <dbReference type="ARBA" id="ARBA00022692"/>
    </source>
</evidence>
<dbReference type="InterPro" id="IPR050482">
    <property type="entry name" value="Sensor_HK_TwoCompSys"/>
</dbReference>
<keyword evidence="5" id="KW-0597">Phosphoprotein</keyword>
<dbReference type="RefSeq" id="WP_271281040.1">
    <property type="nucleotide sequence ID" value="NZ_JAMGZK010000036.1"/>
</dbReference>
<evidence type="ECO:0000256" key="12">
    <source>
        <dbReference type="ARBA" id="ARBA00023012"/>
    </source>
</evidence>
<evidence type="ECO:0000256" key="15">
    <source>
        <dbReference type="SAM" id="MobiDB-lite"/>
    </source>
</evidence>
<evidence type="ECO:0000256" key="10">
    <source>
        <dbReference type="ARBA" id="ARBA00022840"/>
    </source>
</evidence>
<dbReference type="InterPro" id="IPR011712">
    <property type="entry name" value="Sig_transdc_His_kin_sub3_dim/P"/>
</dbReference>
<dbReference type="InterPro" id="IPR003594">
    <property type="entry name" value="HATPase_dom"/>
</dbReference>
<dbReference type="Pfam" id="PF13675">
    <property type="entry name" value="PilJ"/>
    <property type="match status" value="1"/>
</dbReference>
<evidence type="ECO:0000256" key="4">
    <source>
        <dbReference type="ARBA" id="ARBA00022519"/>
    </source>
</evidence>
<dbReference type="InterPro" id="IPR016380">
    <property type="entry name" value="Sig_transdc_His_kin_NarX/NarQ"/>
</dbReference>
<keyword evidence="8 14" id="KW-0547">Nucleotide-binding</keyword>
<evidence type="ECO:0000256" key="3">
    <source>
        <dbReference type="ARBA" id="ARBA00022475"/>
    </source>
</evidence>
<sequence>MTVKQPVSRSLARALFSIIVLSLLTGAIALFTLASSQRDAEAINLAGSLRMQSYRLGYEIQRGDNDLAAHRLAWQQTLDAPALQSLDRWYVPNEVKQRYRQLQLSWQTVDQKLAQGDYRWYQSHISEYVRRIDAFVLSLQHYAEHKIQLVVAISLAGGLAICLLAFLTLRRIRRQVVAPLTHLVAASQQIEQGRFDHPVPDSDLPNELGLLSRTFNHMSAELHTLYRSLESSVEEKTRHLHEAHQQLEMLFKCSQAMNTSQIDSHCFRHVLQIVQEYAGMRYVALHASDDWQLQEGSASGELEMQTLPVVMLETRFGELRWQSDQSAVSLPLMKNVAILLGRGIYFNQAQKHYHQLLLMEERAIIARELHDSLAQVLSYLRIQLTLLKHAVPPENLPAQNIITDFSQALNSAYQQLRELLATFRLTLNQANLPAALQETMDSLQNQTRARLHLDCRLSTLALDAHKQVHLLQIVREAVLNAIKHAQASEITVSCATAPEGVHTVYIRDNGIGIGDASEPPGHYGLNIMRERAGRLGGTLHFSQPPDGGTQVNVSFHSPVNNSKDA</sequence>
<keyword evidence="13 14" id="KW-0472">Membrane</keyword>
<name>A0A9J6PUV3_9ENTR</name>
<dbReference type="GO" id="GO:0005886">
    <property type="term" value="C:plasma membrane"/>
    <property type="evidence" value="ECO:0007669"/>
    <property type="project" value="UniProtKB-SubCell"/>
</dbReference>
<feature type="region of interest" description="Disordered" evidence="15">
    <location>
        <begin position="542"/>
        <end position="565"/>
    </location>
</feature>
<dbReference type="GO" id="GO:0046983">
    <property type="term" value="F:protein dimerization activity"/>
    <property type="evidence" value="ECO:0007669"/>
    <property type="project" value="UniProtKB-UniRule"/>
</dbReference>
<evidence type="ECO:0000256" key="14">
    <source>
        <dbReference type="PIRNR" id="PIRNR003167"/>
    </source>
</evidence>
<evidence type="ECO:0000256" key="8">
    <source>
        <dbReference type="ARBA" id="ARBA00022741"/>
    </source>
</evidence>
<dbReference type="InterPro" id="IPR029095">
    <property type="entry name" value="NarX-like_N"/>
</dbReference>
<comment type="caution">
    <text evidence="19">The sequence shown here is derived from an EMBL/GenBank/DDBJ whole genome shotgun (WGS) entry which is preliminary data.</text>
</comment>
<accession>A0A9J6PUV3</accession>
<dbReference type="AlphaFoldDB" id="A0A9J6PUV3"/>
<keyword evidence="11 16" id="KW-1133">Transmembrane helix</keyword>